<evidence type="ECO:0000313" key="16">
    <source>
        <dbReference type="WBParaSite" id="SMTH1_61450.2"/>
    </source>
</evidence>
<dbReference type="CDD" id="cd15860">
    <property type="entry name" value="SNARE_USE1"/>
    <property type="match status" value="1"/>
</dbReference>
<reference evidence="15 16" key="1">
    <citation type="submission" date="2023-11" db="UniProtKB">
        <authorList>
            <consortium name="WormBaseParasite"/>
        </authorList>
    </citation>
    <scope>IDENTIFICATION</scope>
</reference>
<evidence type="ECO:0000256" key="4">
    <source>
        <dbReference type="ARBA" id="ARBA00022448"/>
    </source>
</evidence>
<evidence type="ECO:0000256" key="3">
    <source>
        <dbReference type="ARBA" id="ARBA00015843"/>
    </source>
</evidence>
<protein>
    <recommendedName>
        <fullName evidence="3">Vesicle transport protein USE1</fullName>
    </recommendedName>
    <alternativeName>
        <fullName evidence="11">USE1-like protein</fullName>
    </alternativeName>
</protein>
<dbReference type="GO" id="GO:0005789">
    <property type="term" value="C:endoplasmic reticulum membrane"/>
    <property type="evidence" value="ECO:0007669"/>
    <property type="project" value="UniProtKB-SubCell"/>
</dbReference>
<keyword evidence="8" id="KW-0653">Protein transport</keyword>
<evidence type="ECO:0000256" key="2">
    <source>
        <dbReference type="ARBA" id="ARBA00007891"/>
    </source>
</evidence>
<keyword evidence="5 13" id="KW-0812">Transmembrane</keyword>
<evidence type="ECO:0000256" key="11">
    <source>
        <dbReference type="ARBA" id="ARBA00032711"/>
    </source>
</evidence>
<evidence type="ECO:0000256" key="13">
    <source>
        <dbReference type="SAM" id="Phobius"/>
    </source>
</evidence>
<dbReference type="Proteomes" id="UP000050791">
    <property type="component" value="Unassembled WGS sequence"/>
</dbReference>
<feature type="region of interest" description="Disordered" evidence="12">
    <location>
        <begin position="161"/>
        <end position="189"/>
    </location>
</feature>
<comment type="subcellular location">
    <subcellularLocation>
        <location evidence="1">Endoplasmic reticulum membrane</location>
        <topology evidence="1">Single-pass type IV membrane protein</topology>
    </subcellularLocation>
</comment>
<evidence type="ECO:0000256" key="8">
    <source>
        <dbReference type="ARBA" id="ARBA00022927"/>
    </source>
</evidence>
<feature type="transmembrane region" description="Helical" evidence="13">
    <location>
        <begin position="262"/>
        <end position="281"/>
    </location>
</feature>
<organism evidence="14 17">
    <name type="scientific">Schistosoma mattheei</name>
    <dbReference type="NCBI Taxonomy" id="31246"/>
    <lineage>
        <taxon>Eukaryota</taxon>
        <taxon>Metazoa</taxon>
        <taxon>Spiralia</taxon>
        <taxon>Lophotrochozoa</taxon>
        <taxon>Platyhelminthes</taxon>
        <taxon>Trematoda</taxon>
        <taxon>Digenea</taxon>
        <taxon>Strigeidida</taxon>
        <taxon>Schistosomatoidea</taxon>
        <taxon>Schistosomatidae</taxon>
        <taxon>Schistosoma</taxon>
    </lineage>
</organism>
<evidence type="ECO:0000256" key="5">
    <source>
        <dbReference type="ARBA" id="ARBA00022692"/>
    </source>
</evidence>
<dbReference type="PANTHER" id="PTHR13050:SF7">
    <property type="entry name" value="VESICLE TRANSPORT PROTEIN USE1"/>
    <property type="match status" value="1"/>
</dbReference>
<evidence type="ECO:0000256" key="7">
    <source>
        <dbReference type="ARBA" id="ARBA00022892"/>
    </source>
</evidence>
<evidence type="ECO:0000256" key="12">
    <source>
        <dbReference type="SAM" id="MobiDB-lite"/>
    </source>
</evidence>
<sequence>MSNSVLEMNFIRLLYCTECLAAQKQLETTYKDYVKTLETFFNTLTSSNHRPSPENIRKYEIRLKKLKQTCDTVENSNVQSIHHHHLSRSEIIATSKMNETSLVNHNVNKENVIAPEINNLSCNKNDTMCFEIDNQSLIQGTFTDRCDLIAKERQRINRELREQLLGGNKSSDKKSLNHSKNENLTHSSGLLREQEIQREQLASEMLLLTTDLKNQSSAMSQRIRLDCETVDASIGQVERNTANLHGVLNELSLELGSKCGRIVWILFFIALGLFLYMILFMKMFRKRVIQSNSVYSPKTEL</sequence>
<dbReference type="WBParaSite" id="SMTH1_61450.2">
    <property type="protein sequence ID" value="SMTH1_61450.2"/>
    <property type="gene ID" value="SMTH1_61450"/>
</dbReference>
<evidence type="ECO:0000313" key="17">
    <source>
        <dbReference type="WBParaSite" id="SMTH1_61450.3"/>
    </source>
</evidence>
<keyword evidence="6" id="KW-0256">Endoplasmic reticulum</keyword>
<keyword evidence="9 13" id="KW-1133">Transmembrane helix</keyword>
<dbReference type="WBParaSite" id="SMTH1_61450.1">
    <property type="protein sequence ID" value="SMTH1_61450.1"/>
    <property type="gene ID" value="SMTH1_61450"/>
</dbReference>
<name>A0AA85BJP4_9TREM</name>
<comment type="similarity">
    <text evidence="2">Belongs to the USE1 family.</text>
</comment>
<dbReference type="WBParaSite" id="SMTH1_61450.3">
    <property type="protein sequence ID" value="SMTH1_61450.3"/>
    <property type="gene ID" value="SMTH1_61450"/>
</dbReference>
<dbReference type="InterPro" id="IPR019150">
    <property type="entry name" value="Vesicle_transport_protein_Use1"/>
</dbReference>
<keyword evidence="7" id="KW-0931">ER-Golgi transport</keyword>
<keyword evidence="10 13" id="KW-0472">Membrane</keyword>
<dbReference type="GO" id="GO:0005484">
    <property type="term" value="F:SNAP receptor activity"/>
    <property type="evidence" value="ECO:0007669"/>
    <property type="project" value="TreeGrafter"/>
</dbReference>
<keyword evidence="4" id="KW-0813">Transport</keyword>
<dbReference type="Pfam" id="PF09753">
    <property type="entry name" value="Use1"/>
    <property type="match status" value="1"/>
</dbReference>
<dbReference type="GO" id="GO:0031201">
    <property type="term" value="C:SNARE complex"/>
    <property type="evidence" value="ECO:0007669"/>
    <property type="project" value="TreeGrafter"/>
</dbReference>
<proteinExistence type="inferred from homology"/>
<dbReference type="GO" id="GO:0015031">
    <property type="term" value="P:protein transport"/>
    <property type="evidence" value="ECO:0007669"/>
    <property type="project" value="UniProtKB-KW"/>
</dbReference>
<evidence type="ECO:0000256" key="9">
    <source>
        <dbReference type="ARBA" id="ARBA00022989"/>
    </source>
</evidence>
<dbReference type="AlphaFoldDB" id="A0AA85BJP4"/>
<evidence type="ECO:0000256" key="1">
    <source>
        <dbReference type="ARBA" id="ARBA00004163"/>
    </source>
</evidence>
<dbReference type="GO" id="GO:0006890">
    <property type="term" value="P:retrograde vesicle-mediated transport, Golgi to endoplasmic reticulum"/>
    <property type="evidence" value="ECO:0007669"/>
    <property type="project" value="TreeGrafter"/>
</dbReference>
<accession>A0AA85BJP4</accession>
<dbReference type="PANTHER" id="PTHR13050">
    <property type="entry name" value="USE1-LIKE PROTEIN"/>
    <property type="match status" value="1"/>
</dbReference>
<evidence type="ECO:0000256" key="10">
    <source>
        <dbReference type="ARBA" id="ARBA00023136"/>
    </source>
</evidence>
<evidence type="ECO:0000256" key="6">
    <source>
        <dbReference type="ARBA" id="ARBA00022824"/>
    </source>
</evidence>
<evidence type="ECO:0000313" key="14">
    <source>
        <dbReference type="Proteomes" id="UP000050791"/>
    </source>
</evidence>
<evidence type="ECO:0000313" key="15">
    <source>
        <dbReference type="WBParaSite" id="SMTH1_61450.1"/>
    </source>
</evidence>
<feature type="compositionally biased region" description="Basic and acidic residues" evidence="12">
    <location>
        <begin position="170"/>
        <end position="183"/>
    </location>
</feature>